<dbReference type="GO" id="GO:0016646">
    <property type="term" value="F:oxidoreductase activity, acting on the CH-NH group of donors, NAD or NADP as acceptor"/>
    <property type="evidence" value="ECO:0007669"/>
    <property type="project" value="UniProtKB-ARBA"/>
</dbReference>
<name>A0A6S6ZQ75_9BURK</name>
<dbReference type="GO" id="GO:0010181">
    <property type="term" value="F:FMN binding"/>
    <property type="evidence" value="ECO:0007669"/>
    <property type="project" value="InterPro"/>
</dbReference>
<dbReference type="Proteomes" id="UP000494108">
    <property type="component" value="Unassembled WGS sequence"/>
</dbReference>
<sequence length="205" mass="21890">MHFDFSALPAQTVYNLLTSTVTPRPIAWVTTISGEGIVNAAPFSFFNVMGHQPPTVAIGLMRRANGEFKDTGANIIENGEFVVNLVPESLMQQMNQTCADYAPGVDELAKAGLTAKPAVHVRPPLIEGSPVSLECVSQATVVTGPRQIVVIGRVLGAYVDDAYVQDAARGYMDTPSMGLIARMHGGGWYARSSDLFQLARPTAPA</sequence>
<accession>A0A6S6ZQ75</accession>
<feature type="domain" description="Flavin reductase like" evidence="5">
    <location>
        <begin position="19"/>
        <end position="173"/>
    </location>
</feature>
<evidence type="ECO:0000259" key="5">
    <source>
        <dbReference type="SMART" id="SM00903"/>
    </source>
</evidence>
<evidence type="ECO:0000313" key="7">
    <source>
        <dbReference type="Proteomes" id="UP000494108"/>
    </source>
</evidence>
<dbReference type="InterPro" id="IPR012349">
    <property type="entry name" value="Split_barrel_FMN-bd"/>
</dbReference>
<dbReference type="EMBL" id="CADIJX010000005">
    <property type="protein sequence ID" value="CAB3679880.1"/>
    <property type="molecule type" value="Genomic_DNA"/>
</dbReference>
<dbReference type="Gene3D" id="2.30.110.10">
    <property type="entry name" value="Electron Transport, Fmn-binding Protein, Chain A"/>
    <property type="match status" value="1"/>
</dbReference>
<dbReference type="Pfam" id="PF01613">
    <property type="entry name" value="Flavin_Reduct"/>
    <property type="match status" value="1"/>
</dbReference>
<protein>
    <recommendedName>
        <fullName evidence="5">Flavin reductase like domain-containing protein</fullName>
    </recommendedName>
</protein>
<proteinExistence type="inferred from homology"/>
<dbReference type="InterPro" id="IPR002563">
    <property type="entry name" value="Flavin_Rdtase-like_dom"/>
</dbReference>
<dbReference type="PANTHER" id="PTHR33798">
    <property type="entry name" value="FLAVOPROTEIN OXYGENASE"/>
    <property type="match status" value="1"/>
</dbReference>
<organism evidence="6 7">
    <name type="scientific">Achromobacter pestifer</name>
    <dbReference type="NCBI Taxonomy" id="1353889"/>
    <lineage>
        <taxon>Bacteria</taxon>
        <taxon>Pseudomonadati</taxon>
        <taxon>Pseudomonadota</taxon>
        <taxon>Betaproteobacteria</taxon>
        <taxon>Burkholderiales</taxon>
        <taxon>Alcaligenaceae</taxon>
        <taxon>Achromobacter</taxon>
    </lineage>
</organism>
<evidence type="ECO:0000313" key="6">
    <source>
        <dbReference type="EMBL" id="CAB3679880.1"/>
    </source>
</evidence>
<evidence type="ECO:0000256" key="4">
    <source>
        <dbReference type="ARBA" id="ARBA00038054"/>
    </source>
</evidence>
<evidence type="ECO:0000256" key="2">
    <source>
        <dbReference type="ARBA" id="ARBA00022630"/>
    </source>
</evidence>
<dbReference type="AlphaFoldDB" id="A0A6S6ZQ75"/>
<dbReference type="SMART" id="SM00903">
    <property type="entry name" value="Flavin_Reduct"/>
    <property type="match status" value="1"/>
</dbReference>
<gene>
    <name evidence="6" type="ORF">LMG3431_04309</name>
</gene>
<evidence type="ECO:0000256" key="3">
    <source>
        <dbReference type="ARBA" id="ARBA00022643"/>
    </source>
</evidence>
<dbReference type="PANTHER" id="PTHR33798:SF5">
    <property type="entry name" value="FLAVIN REDUCTASE LIKE DOMAIN-CONTAINING PROTEIN"/>
    <property type="match status" value="1"/>
</dbReference>
<reference evidence="6 7" key="1">
    <citation type="submission" date="2020-04" db="EMBL/GenBank/DDBJ databases">
        <authorList>
            <person name="De Canck E."/>
        </authorList>
    </citation>
    <scope>NUCLEOTIDE SEQUENCE [LARGE SCALE GENOMIC DNA]</scope>
    <source>
        <strain evidence="6 7">LMG 3431</strain>
    </source>
</reference>
<comment type="similarity">
    <text evidence="4">Belongs to the flavoredoxin family.</text>
</comment>
<dbReference type="RefSeq" id="WP_175176608.1">
    <property type="nucleotide sequence ID" value="NZ_CADIJX010000005.1"/>
</dbReference>
<dbReference type="SUPFAM" id="SSF50475">
    <property type="entry name" value="FMN-binding split barrel"/>
    <property type="match status" value="1"/>
</dbReference>
<comment type="cofactor">
    <cofactor evidence="1">
        <name>FMN</name>
        <dbReference type="ChEBI" id="CHEBI:58210"/>
    </cofactor>
</comment>
<keyword evidence="2" id="KW-0285">Flavoprotein</keyword>
<evidence type="ECO:0000256" key="1">
    <source>
        <dbReference type="ARBA" id="ARBA00001917"/>
    </source>
</evidence>
<keyword evidence="3" id="KW-0288">FMN</keyword>
<keyword evidence="7" id="KW-1185">Reference proteome</keyword>